<keyword evidence="1" id="KW-1133">Transmembrane helix</keyword>
<dbReference type="InterPro" id="IPR029476">
    <property type="entry name" value="DNase_NucA_NucB"/>
</dbReference>
<reference evidence="3 4" key="1">
    <citation type="submission" date="2019-02" db="EMBL/GenBank/DDBJ databases">
        <authorList>
            <consortium name="Pathogen Informatics"/>
        </authorList>
    </citation>
    <scope>NUCLEOTIDE SEQUENCE [LARGE SCALE GENOMIC DNA]</scope>
    <source>
        <strain evidence="3 4">3012STDY6944375</strain>
    </source>
</reference>
<dbReference type="PANTHER" id="PTHR32305:SF15">
    <property type="entry name" value="PROTEIN RHSA-RELATED"/>
    <property type="match status" value="1"/>
</dbReference>
<evidence type="ECO:0000256" key="1">
    <source>
        <dbReference type="SAM" id="Phobius"/>
    </source>
</evidence>
<accession>A0A4U8WFG6</accession>
<organism evidence="3 4">
    <name type="scientific">Chryseobacterium taihuense</name>
    <dbReference type="NCBI Taxonomy" id="1141221"/>
    <lineage>
        <taxon>Bacteria</taxon>
        <taxon>Pseudomonadati</taxon>
        <taxon>Bacteroidota</taxon>
        <taxon>Flavobacteriia</taxon>
        <taxon>Flavobacteriales</taxon>
        <taxon>Weeksellaceae</taxon>
        <taxon>Chryseobacterium group</taxon>
        <taxon>Chryseobacterium</taxon>
    </lineage>
</organism>
<evidence type="ECO:0000313" key="3">
    <source>
        <dbReference type="EMBL" id="VFB03715.1"/>
    </source>
</evidence>
<dbReference type="RefSeq" id="WP_317127540.1">
    <property type="nucleotide sequence ID" value="NZ_LR215974.1"/>
</dbReference>
<protein>
    <submittedName>
        <fullName evidence="3">RHS repeat-associated core domain</fullName>
    </submittedName>
</protein>
<proteinExistence type="predicted"/>
<dbReference type="PANTHER" id="PTHR32305">
    <property type="match status" value="1"/>
</dbReference>
<dbReference type="KEGG" id="ctai:NCTC12078_01731"/>
<keyword evidence="1" id="KW-0472">Membrane</keyword>
<dbReference type="AlphaFoldDB" id="A0A4U8WFG6"/>
<dbReference type="Proteomes" id="UP000290013">
    <property type="component" value="Chromosome"/>
</dbReference>
<gene>
    <name evidence="3" type="ORF">NCTC12078_01731</name>
</gene>
<keyword evidence="1" id="KW-0812">Transmembrane</keyword>
<evidence type="ECO:0000313" key="4">
    <source>
        <dbReference type="Proteomes" id="UP000290013"/>
    </source>
</evidence>
<dbReference type="InterPro" id="IPR050708">
    <property type="entry name" value="T6SS_VgrG/RHS"/>
</dbReference>
<sequence length="369" mass="41044">MGEVCERSSVRVSFAREGNTAVIVQQNDYYAFGLKHSGGLSGNGSYKYEYNGKELQEELGMYDYGARFYMPDLGRWGVIDPLAEMYTRHSPYHYAVNNPMRFIDPDGRSALDGIKDSMPNIYSGWENTPGVNFGDWNNFSSGSQFNAFVSYIDPGGSSGGGGDGAIYNLFDGQGVGFTGVYAQQLFNYFLDNITASGELNIKGFHFVLEELTPTIYKFTLTAFQMGKPTILHYDGDKERVLARRKQNVHAMKTVSGYQRDEYPYASTLEGDRAMVTYVPSRENSIQGGTLGSMYRAAGLKTGDAFMVIPVPKGSTKEIMKEQSLLNTQPLPVPRNSDFRTPAVPHKMWPVLGVIAVGAFIYHFGWRFAL</sequence>
<dbReference type="EMBL" id="LR215974">
    <property type="protein sequence ID" value="VFB03715.1"/>
    <property type="molecule type" value="Genomic_DNA"/>
</dbReference>
<feature type="domain" description="Deoxyribonuclease NucA/NucB" evidence="2">
    <location>
        <begin position="222"/>
        <end position="307"/>
    </location>
</feature>
<dbReference type="Pfam" id="PF14040">
    <property type="entry name" value="DNase_NucA_NucB"/>
    <property type="match status" value="1"/>
</dbReference>
<dbReference type="Gene3D" id="2.180.10.10">
    <property type="entry name" value="RHS repeat-associated core"/>
    <property type="match status" value="1"/>
</dbReference>
<feature type="transmembrane region" description="Helical" evidence="1">
    <location>
        <begin position="347"/>
        <end position="365"/>
    </location>
</feature>
<dbReference type="InterPro" id="IPR022385">
    <property type="entry name" value="Rhs_assc_core"/>
</dbReference>
<evidence type="ECO:0000259" key="2">
    <source>
        <dbReference type="Pfam" id="PF14040"/>
    </source>
</evidence>
<name>A0A4U8WFG6_9FLAO</name>
<dbReference type="NCBIfam" id="TIGR03696">
    <property type="entry name" value="Rhs_assc_core"/>
    <property type="match status" value="1"/>
</dbReference>